<dbReference type="Pfam" id="PF18475">
    <property type="entry name" value="PIN7"/>
    <property type="match status" value="1"/>
</dbReference>
<evidence type="ECO:0000313" key="2">
    <source>
        <dbReference type="EMBL" id="MBC6009227.1"/>
    </source>
</evidence>
<dbReference type="Gene3D" id="3.40.50.1010">
    <property type="entry name" value="5'-nuclease"/>
    <property type="match status" value="1"/>
</dbReference>
<dbReference type="Proteomes" id="UP000603474">
    <property type="component" value="Unassembled WGS sequence"/>
</dbReference>
<keyword evidence="3" id="KW-1185">Reference proteome</keyword>
<dbReference type="RefSeq" id="WP_187011779.1">
    <property type="nucleotide sequence ID" value="NZ_JACRWG010000006.1"/>
</dbReference>
<reference evidence="2 3" key="1">
    <citation type="submission" date="2020-08" db="EMBL/GenBank/DDBJ databases">
        <authorList>
            <person name="Liu C."/>
            <person name="Sun Q."/>
        </authorList>
    </citation>
    <scope>NUCLEOTIDE SEQUENCE [LARGE SCALE GENOMIC DNA]</scope>
    <source>
        <strain evidence="2 3">NSJ-22</strain>
    </source>
</reference>
<dbReference type="InterPro" id="IPR041494">
    <property type="entry name" value="PIN7"/>
</dbReference>
<feature type="domain" description="PIN-like" evidence="1">
    <location>
        <begin position="40"/>
        <end position="136"/>
    </location>
</feature>
<evidence type="ECO:0000259" key="1">
    <source>
        <dbReference type="Pfam" id="PF18475"/>
    </source>
</evidence>
<comment type="caution">
    <text evidence="2">The sequence shown here is derived from an EMBL/GenBank/DDBJ whole genome shotgun (WGS) entry which is preliminary data.</text>
</comment>
<organism evidence="2 3">
    <name type="scientific">Catenibacterium faecis</name>
    <dbReference type="NCBI Taxonomy" id="2764323"/>
    <lineage>
        <taxon>Bacteria</taxon>
        <taxon>Bacillati</taxon>
        <taxon>Bacillota</taxon>
        <taxon>Erysipelotrichia</taxon>
        <taxon>Erysipelotrichales</taxon>
        <taxon>Coprobacillaceae</taxon>
        <taxon>Catenibacterium</taxon>
    </lineage>
</organism>
<accession>A0ABR7K956</accession>
<dbReference type="EMBL" id="JACRWG010000006">
    <property type="protein sequence ID" value="MBC6009227.1"/>
    <property type="molecule type" value="Genomic_DNA"/>
</dbReference>
<gene>
    <name evidence="2" type="ORF">H8909_03045</name>
</gene>
<protein>
    <submittedName>
        <fullName evidence="2">NYN domain-containing protein</fullName>
    </submittedName>
</protein>
<sequence>MVELLDKLMNTLYEKSTISHNKKHSEIIEKKLDFKVVVIVDFENYQAIPTDLLDKEYVYYLFCGFVTTKPAQEYRDMLEGYDINIVETKHTGTNFVDNRISMYIGYMFGKYNPKQVILVSNDIDYYEMIRDLKSNGYPVILREPSLTRKQLLKRQTDYFCEPLKKTAPNKTKPIDNDMKKLIEFNNGNDVIAASKIRCYLRTVKKLDKSEINKTIEKIRALYKVVEVRGKEEFYKIT</sequence>
<proteinExistence type="predicted"/>
<evidence type="ECO:0000313" key="3">
    <source>
        <dbReference type="Proteomes" id="UP000603474"/>
    </source>
</evidence>
<name>A0ABR7K956_9FIRM</name>